<organism evidence="1 2">
    <name type="scientific">Heterorhabditis bacteriophora</name>
    <name type="common">Entomopathogenic nematode worm</name>
    <dbReference type="NCBI Taxonomy" id="37862"/>
    <lineage>
        <taxon>Eukaryota</taxon>
        <taxon>Metazoa</taxon>
        <taxon>Ecdysozoa</taxon>
        <taxon>Nematoda</taxon>
        <taxon>Chromadorea</taxon>
        <taxon>Rhabditida</taxon>
        <taxon>Rhabditina</taxon>
        <taxon>Rhabditomorpha</taxon>
        <taxon>Strongyloidea</taxon>
        <taxon>Heterorhabditidae</taxon>
        <taxon>Heterorhabditis</taxon>
    </lineage>
</organism>
<sequence>MGNRYPEIVQAKRVRQVMRDVGLFTANSVCCFQSVLSRQFQLGLKGSANSLIGTRTRKGLSGGEKKRLAFASEVSSVHCLCRCHESPKVVYLVDRIYLMAEGRVAFY</sequence>
<dbReference type="Proteomes" id="UP000095283">
    <property type="component" value="Unplaced"/>
</dbReference>
<name>A0A1I7WZF4_HETBA</name>
<accession>A0A1I7WZF4</accession>
<reference evidence="2" key="1">
    <citation type="submission" date="2016-11" db="UniProtKB">
        <authorList>
            <consortium name="WormBaseParasite"/>
        </authorList>
    </citation>
    <scope>IDENTIFICATION</scope>
</reference>
<protein>
    <submittedName>
        <fullName evidence="2">ABC transporter domain-containing protein</fullName>
    </submittedName>
</protein>
<dbReference type="WBParaSite" id="Hba_10573">
    <property type="protein sequence ID" value="Hba_10573"/>
    <property type="gene ID" value="Hba_10573"/>
</dbReference>
<keyword evidence="1" id="KW-1185">Reference proteome</keyword>
<evidence type="ECO:0000313" key="2">
    <source>
        <dbReference type="WBParaSite" id="Hba_10573"/>
    </source>
</evidence>
<evidence type="ECO:0000313" key="1">
    <source>
        <dbReference type="Proteomes" id="UP000095283"/>
    </source>
</evidence>
<proteinExistence type="predicted"/>
<dbReference type="AlphaFoldDB" id="A0A1I7WZF4"/>